<sequence>MKLQRDGPSITSTASRTRKQESSCPAAQAQDAPVLQGKKCWICLEGDKDSAKLLRMPCSCPRFAHQRCLARWQLHSAGTRRETHCEFCDQPLPDWKHAFPLTDKSCSSAVITVSFVGMVRKIGVKPGPTGYASFDKSVRQAFDLPDGAKFNVSFTCEDPFDPDVSLKLKGIEAYDAAVYCAQLTAAKNLAAHRVQLSCTSSLPTQTLTTRVCPSSLSKKLVRLLQDISCTSRQSVDVLSTGRATD</sequence>
<name>A0A061R770_9CHLO</name>
<dbReference type="SMART" id="SM00744">
    <property type="entry name" value="RINGv"/>
    <property type="match status" value="1"/>
</dbReference>
<dbReference type="InterPro" id="IPR011016">
    <property type="entry name" value="Znf_RING-CH"/>
</dbReference>
<dbReference type="Gene3D" id="3.30.40.10">
    <property type="entry name" value="Zinc/RING finger domain, C3HC4 (zinc finger)"/>
    <property type="match status" value="1"/>
</dbReference>
<evidence type="ECO:0000313" key="6">
    <source>
        <dbReference type="EMBL" id="JAC68767.1"/>
    </source>
</evidence>
<dbReference type="EMBL" id="GBEZ01017579">
    <property type="protein sequence ID" value="JAC68767.1"/>
    <property type="molecule type" value="Transcribed_RNA"/>
</dbReference>
<keyword evidence="1" id="KW-0479">Metal-binding</keyword>
<dbReference type="GO" id="GO:0008270">
    <property type="term" value="F:zinc ion binding"/>
    <property type="evidence" value="ECO:0007669"/>
    <property type="project" value="UniProtKB-KW"/>
</dbReference>
<gene>
    <name evidence="6" type="ORF">TSPGSL018_7967</name>
</gene>
<evidence type="ECO:0000259" key="5">
    <source>
        <dbReference type="PROSITE" id="PS51292"/>
    </source>
</evidence>
<protein>
    <recommendedName>
        <fullName evidence="5">RING-CH-type domain-containing protein</fullName>
    </recommendedName>
</protein>
<organism evidence="6">
    <name type="scientific">Tetraselmis sp. GSL018</name>
    <dbReference type="NCBI Taxonomy" id="582737"/>
    <lineage>
        <taxon>Eukaryota</taxon>
        <taxon>Viridiplantae</taxon>
        <taxon>Chlorophyta</taxon>
        <taxon>core chlorophytes</taxon>
        <taxon>Chlorodendrophyceae</taxon>
        <taxon>Chlorodendrales</taxon>
        <taxon>Chlorodendraceae</taxon>
        <taxon>Tetraselmis</taxon>
    </lineage>
</organism>
<feature type="domain" description="RING-CH-type" evidence="5">
    <location>
        <begin position="32"/>
        <end position="95"/>
    </location>
</feature>
<keyword evidence="2" id="KW-0863">Zinc-finger</keyword>
<evidence type="ECO:0000256" key="3">
    <source>
        <dbReference type="ARBA" id="ARBA00022833"/>
    </source>
</evidence>
<dbReference type="AlphaFoldDB" id="A0A061R770"/>
<reference evidence="6" key="1">
    <citation type="submission" date="2014-05" db="EMBL/GenBank/DDBJ databases">
        <title>The transcriptome of the halophilic microalga Tetraselmis sp. GSL018 isolated from the Great Salt Lake, Utah.</title>
        <authorList>
            <person name="Jinkerson R.E."/>
            <person name="D'Adamo S."/>
            <person name="Posewitz M.C."/>
        </authorList>
    </citation>
    <scope>NUCLEOTIDE SEQUENCE</scope>
    <source>
        <strain evidence="6">GSL018</strain>
    </source>
</reference>
<evidence type="ECO:0000256" key="1">
    <source>
        <dbReference type="ARBA" id="ARBA00022723"/>
    </source>
</evidence>
<keyword evidence="3" id="KW-0862">Zinc</keyword>
<feature type="region of interest" description="Disordered" evidence="4">
    <location>
        <begin position="1"/>
        <end position="28"/>
    </location>
</feature>
<dbReference type="SUPFAM" id="SSF57850">
    <property type="entry name" value="RING/U-box"/>
    <property type="match status" value="1"/>
</dbReference>
<evidence type="ECO:0000256" key="4">
    <source>
        <dbReference type="SAM" id="MobiDB-lite"/>
    </source>
</evidence>
<accession>A0A061R770</accession>
<dbReference type="InterPro" id="IPR013083">
    <property type="entry name" value="Znf_RING/FYVE/PHD"/>
</dbReference>
<proteinExistence type="predicted"/>
<dbReference type="Pfam" id="PF12906">
    <property type="entry name" value="RINGv"/>
    <property type="match status" value="1"/>
</dbReference>
<evidence type="ECO:0000256" key="2">
    <source>
        <dbReference type="ARBA" id="ARBA00022771"/>
    </source>
</evidence>
<dbReference type="PROSITE" id="PS51292">
    <property type="entry name" value="ZF_RING_CH"/>
    <property type="match status" value="1"/>
</dbReference>